<protein>
    <recommendedName>
        <fullName evidence="3">histidine kinase</fullName>
        <ecNumber evidence="3">2.7.13.3</ecNumber>
    </recommendedName>
</protein>
<dbReference type="SUPFAM" id="SSF47384">
    <property type="entry name" value="Homodimeric domain of signal transducing histidine kinase"/>
    <property type="match status" value="1"/>
</dbReference>
<organism evidence="11 12">
    <name type="scientific">Candidatus Viridilinea halotolerans</name>
    <dbReference type="NCBI Taxonomy" id="2491704"/>
    <lineage>
        <taxon>Bacteria</taxon>
        <taxon>Bacillati</taxon>
        <taxon>Chloroflexota</taxon>
        <taxon>Chloroflexia</taxon>
        <taxon>Chloroflexales</taxon>
        <taxon>Chloroflexineae</taxon>
        <taxon>Oscillochloridaceae</taxon>
        <taxon>Candidatus Viridilinea</taxon>
    </lineage>
</organism>
<dbReference type="Gene3D" id="3.30.565.10">
    <property type="entry name" value="Histidine kinase-like ATPase, C-terminal domain"/>
    <property type="match status" value="1"/>
</dbReference>
<name>A0A426UB91_9CHLR</name>
<dbReference type="InterPro" id="IPR036097">
    <property type="entry name" value="HisK_dim/P_sf"/>
</dbReference>
<dbReference type="SMART" id="SM00304">
    <property type="entry name" value="HAMP"/>
    <property type="match status" value="1"/>
</dbReference>
<evidence type="ECO:0000256" key="1">
    <source>
        <dbReference type="ARBA" id="ARBA00000085"/>
    </source>
</evidence>
<accession>A0A426UB91</accession>
<evidence type="ECO:0000259" key="9">
    <source>
        <dbReference type="PROSITE" id="PS50109"/>
    </source>
</evidence>
<keyword evidence="5" id="KW-0808">Transferase</keyword>
<dbReference type="AlphaFoldDB" id="A0A426UB91"/>
<dbReference type="SUPFAM" id="SSF55874">
    <property type="entry name" value="ATPase domain of HSP90 chaperone/DNA topoisomerase II/histidine kinase"/>
    <property type="match status" value="1"/>
</dbReference>
<evidence type="ECO:0000313" key="11">
    <source>
        <dbReference type="EMBL" id="RRR77694.1"/>
    </source>
</evidence>
<dbReference type="GO" id="GO:0016020">
    <property type="term" value="C:membrane"/>
    <property type="evidence" value="ECO:0007669"/>
    <property type="project" value="UniProtKB-SubCell"/>
</dbReference>
<dbReference type="InterPro" id="IPR003660">
    <property type="entry name" value="HAMP_dom"/>
</dbReference>
<dbReference type="PROSITE" id="PS50885">
    <property type="entry name" value="HAMP"/>
    <property type="match status" value="1"/>
</dbReference>
<comment type="catalytic activity">
    <reaction evidence="1">
        <text>ATP + protein L-histidine = ADP + protein N-phospho-L-histidine.</text>
        <dbReference type="EC" id="2.7.13.3"/>
    </reaction>
</comment>
<dbReference type="Proteomes" id="UP000280307">
    <property type="component" value="Unassembled WGS sequence"/>
</dbReference>
<keyword evidence="6" id="KW-0418">Kinase</keyword>
<feature type="domain" description="HAMP" evidence="10">
    <location>
        <begin position="191"/>
        <end position="244"/>
    </location>
</feature>
<dbReference type="InterPro" id="IPR004358">
    <property type="entry name" value="Sig_transdc_His_kin-like_C"/>
</dbReference>
<keyword evidence="8" id="KW-0812">Transmembrane</keyword>
<evidence type="ECO:0000256" key="2">
    <source>
        <dbReference type="ARBA" id="ARBA00004370"/>
    </source>
</evidence>
<feature type="domain" description="Histidine kinase" evidence="9">
    <location>
        <begin position="252"/>
        <end position="467"/>
    </location>
</feature>
<sequence>MRLRIFSLILAAFGLVILLSVGGMLAFFSLAVANFERDNEHWGPPMGAAARSEVRELAEFYRRTGSWEGVEATFAVLEERFRDHEGLTLVLVNREGRVVISSSPQMPPGTASPTLPIWVGSPLDRVIDTSERTLQTFPIQGRGNQRVGALVLIYAGVPAPGLGMLNLVRGLLLAGVTLALGLLGLATLFSGRISRPLRQLDGAARALAAGNLQTRVASSMVVREVADLAESFNRMAEALAQADQQRRQLTADVAHELRTPLSVIKGRLEGIQDGVYRADEPQVNGLLSEVALLERLIEDLRLLALADTGQLALYAEPLDAAQLLHDTAHSFAPEAALREVALRVEAPSDLPELHADPQRIMQVLGNLMSNALRHTPTGGTVTLRVTAEAHGQTFTIEDTGSGINPADLPHIFDRFYRADRSRTRARGGAGLGLAIARRLVEAHGGQIWATSMLGQGTQMSFRLPGGEA</sequence>
<gene>
    <name evidence="11" type="ORF">EI684_01260</name>
</gene>
<dbReference type="InterPro" id="IPR005467">
    <property type="entry name" value="His_kinase_dom"/>
</dbReference>
<dbReference type="EC" id="2.7.13.3" evidence="3"/>
<comment type="caution">
    <text evidence="11">The sequence shown here is derived from an EMBL/GenBank/DDBJ whole genome shotgun (WGS) entry which is preliminary data.</text>
</comment>
<keyword evidence="7" id="KW-0902">Two-component regulatory system</keyword>
<dbReference type="GO" id="GO:0000155">
    <property type="term" value="F:phosphorelay sensor kinase activity"/>
    <property type="evidence" value="ECO:0007669"/>
    <property type="project" value="InterPro"/>
</dbReference>
<dbReference type="Gene3D" id="1.10.287.130">
    <property type="match status" value="1"/>
</dbReference>
<dbReference type="Pfam" id="PF00512">
    <property type="entry name" value="HisKA"/>
    <property type="match status" value="1"/>
</dbReference>
<dbReference type="CDD" id="cd06225">
    <property type="entry name" value="HAMP"/>
    <property type="match status" value="1"/>
</dbReference>
<dbReference type="InterPro" id="IPR003661">
    <property type="entry name" value="HisK_dim/P_dom"/>
</dbReference>
<evidence type="ECO:0000256" key="7">
    <source>
        <dbReference type="ARBA" id="ARBA00023012"/>
    </source>
</evidence>
<proteinExistence type="predicted"/>
<feature type="transmembrane region" description="Helical" evidence="8">
    <location>
        <begin position="147"/>
        <end position="165"/>
    </location>
</feature>
<evidence type="ECO:0000256" key="6">
    <source>
        <dbReference type="ARBA" id="ARBA00022777"/>
    </source>
</evidence>
<evidence type="ECO:0000259" key="10">
    <source>
        <dbReference type="PROSITE" id="PS50885"/>
    </source>
</evidence>
<keyword evidence="4" id="KW-0597">Phosphoprotein</keyword>
<dbReference type="SMART" id="SM00388">
    <property type="entry name" value="HisKA"/>
    <property type="match status" value="1"/>
</dbReference>
<feature type="transmembrane region" description="Helical" evidence="8">
    <location>
        <begin position="6"/>
        <end position="32"/>
    </location>
</feature>
<dbReference type="SMART" id="SM00387">
    <property type="entry name" value="HATPase_c"/>
    <property type="match status" value="1"/>
</dbReference>
<dbReference type="InterPro" id="IPR036890">
    <property type="entry name" value="HATPase_C_sf"/>
</dbReference>
<evidence type="ECO:0000256" key="5">
    <source>
        <dbReference type="ARBA" id="ARBA00022679"/>
    </source>
</evidence>
<feature type="transmembrane region" description="Helical" evidence="8">
    <location>
        <begin position="171"/>
        <end position="189"/>
    </location>
</feature>
<dbReference type="Pfam" id="PF02518">
    <property type="entry name" value="HATPase_c"/>
    <property type="match status" value="1"/>
</dbReference>
<evidence type="ECO:0000256" key="8">
    <source>
        <dbReference type="SAM" id="Phobius"/>
    </source>
</evidence>
<dbReference type="InterPro" id="IPR003594">
    <property type="entry name" value="HATPase_dom"/>
</dbReference>
<dbReference type="Pfam" id="PF00672">
    <property type="entry name" value="HAMP"/>
    <property type="match status" value="1"/>
</dbReference>
<evidence type="ECO:0000256" key="4">
    <source>
        <dbReference type="ARBA" id="ARBA00022553"/>
    </source>
</evidence>
<keyword evidence="8" id="KW-1133">Transmembrane helix</keyword>
<evidence type="ECO:0000256" key="3">
    <source>
        <dbReference type="ARBA" id="ARBA00012438"/>
    </source>
</evidence>
<dbReference type="PANTHER" id="PTHR43711">
    <property type="entry name" value="TWO-COMPONENT HISTIDINE KINASE"/>
    <property type="match status" value="1"/>
</dbReference>
<dbReference type="SUPFAM" id="SSF158472">
    <property type="entry name" value="HAMP domain-like"/>
    <property type="match status" value="1"/>
</dbReference>
<dbReference type="FunFam" id="3.30.565.10:FF:000006">
    <property type="entry name" value="Sensor histidine kinase WalK"/>
    <property type="match status" value="1"/>
</dbReference>
<dbReference type="PROSITE" id="PS50109">
    <property type="entry name" value="HIS_KIN"/>
    <property type="match status" value="1"/>
</dbReference>
<dbReference type="CDD" id="cd00075">
    <property type="entry name" value="HATPase"/>
    <property type="match status" value="1"/>
</dbReference>
<dbReference type="PANTHER" id="PTHR43711:SF1">
    <property type="entry name" value="HISTIDINE KINASE 1"/>
    <property type="match status" value="1"/>
</dbReference>
<dbReference type="Gene3D" id="6.10.340.10">
    <property type="match status" value="1"/>
</dbReference>
<dbReference type="CDD" id="cd00082">
    <property type="entry name" value="HisKA"/>
    <property type="match status" value="1"/>
</dbReference>
<reference evidence="11 12" key="1">
    <citation type="submission" date="2018-12" db="EMBL/GenBank/DDBJ databases">
        <title>Genome Sequence of Candidatus Viridilinea halotolerans isolated from saline sulfide-rich spring.</title>
        <authorList>
            <person name="Grouzdev D.S."/>
            <person name="Burganskaya E.I."/>
            <person name="Krutkina M.S."/>
            <person name="Sukhacheva M.V."/>
            <person name="Gorlenko V.M."/>
        </authorList>
    </citation>
    <scope>NUCLEOTIDE SEQUENCE [LARGE SCALE GENOMIC DNA]</scope>
    <source>
        <strain evidence="11">Chok-6</strain>
    </source>
</reference>
<dbReference type="EMBL" id="RSAS01000050">
    <property type="protein sequence ID" value="RRR77694.1"/>
    <property type="molecule type" value="Genomic_DNA"/>
</dbReference>
<keyword evidence="8" id="KW-0472">Membrane</keyword>
<dbReference type="InterPro" id="IPR050736">
    <property type="entry name" value="Sensor_HK_Regulatory"/>
</dbReference>
<dbReference type="PRINTS" id="PR00344">
    <property type="entry name" value="BCTRLSENSOR"/>
</dbReference>
<comment type="subcellular location">
    <subcellularLocation>
        <location evidence="2">Membrane</location>
    </subcellularLocation>
</comment>
<evidence type="ECO:0000313" key="12">
    <source>
        <dbReference type="Proteomes" id="UP000280307"/>
    </source>
</evidence>